<dbReference type="SUPFAM" id="SSF56219">
    <property type="entry name" value="DNase I-like"/>
    <property type="match status" value="1"/>
</dbReference>
<dbReference type="EMBL" id="QGKY02001925">
    <property type="protein sequence ID" value="KAF2547225.1"/>
    <property type="molecule type" value="Genomic_DNA"/>
</dbReference>
<name>A0A8S9GLV3_BRACR</name>
<organism evidence="1">
    <name type="scientific">Brassica cretica</name>
    <name type="common">Mustard</name>
    <dbReference type="NCBI Taxonomy" id="69181"/>
    <lineage>
        <taxon>Eukaryota</taxon>
        <taxon>Viridiplantae</taxon>
        <taxon>Streptophyta</taxon>
        <taxon>Embryophyta</taxon>
        <taxon>Tracheophyta</taxon>
        <taxon>Spermatophyta</taxon>
        <taxon>Magnoliopsida</taxon>
        <taxon>eudicotyledons</taxon>
        <taxon>Gunneridae</taxon>
        <taxon>Pentapetalae</taxon>
        <taxon>rosids</taxon>
        <taxon>malvids</taxon>
        <taxon>Brassicales</taxon>
        <taxon>Brassicaceae</taxon>
        <taxon>Brassiceae</taxon>
        <taxon>Brassica</taxon>
    </lineage>
</organism>
<dbReference type="InterPro" id="IPR036691">
    <property type="entry name" value="Endo/exonu/phosph_ase_sf"/>
</dbReference>
<protein>
    <recommendedName>
        <fullName evidence="2">Endonuclease/exonuclease/phosphatase domain-containing protein</fullName>
    </recommendedName>
</protein>
<dbReference type="PANTHER" id="PTHR33710">
    <property type="entry name" value="BNAC02G09200D PROTEIN"/>
    <property type="match status" value="1"/>
</dbReference>
<accession>A0A8S9GLV3</accession>
<reference evidence="1" key="1">
    <citation type="submission" date="2019-12" db="EMBL/GenBank/DDBJ databases">
        <title>Genome sequencing and annotation of Brassica cretica.</title>
        <authorList>
            <person name="Studholme D.J."/>
            <person name="Sarris P.F."/>
        </authorList>
    </citation>
    <scope>NUCLEOTIDE SEQUENCE</scope>
    <source>
        <strain evidence="1">PFS-102/07</strain>
        <tissue evidence="1">Leaf</tissue>
    </source>
</reference>
<comment type="caution">
    <text evidence="1">The sequence shown here is derived from an EMBL/GenBank/DDBJ whole genome shotgun (WGS) entry which is preliminary data.</text>
</comment>
<sequence>MQVFNDIKRKEEKQGGITRRYNWLGRRSKFTIMSRIDRAVAYCSWLDMYPMARVSLLPWIRSDHRPLLLDTDENKKKKRSLFRYDSRWRLYSGLKQVVEQVCSQESSNMSDGNIHSIILQCRKSVSQWRSKQNTNSENIIQELKQEIQGVYDSPIINYNLLTTLKAKLQLQYRLEEEY</sequence>
<evidence type="ECO:0008006" key="2">
    <source>
        <dbReference type="Google" id="ProtNLM"/>
    </source>
</evidence>
<dbReference type="PANTHER" id="PTHR33710:SF62">
    <property type="entry name" value="DUF4283 DOMAIN PROTEIN"/>
    <property type="match status" value="1"/>
</dbReference>
<gene>
    <name evidence="1" type="ORF">F2Q70_00022681</name>
</gene>
<dbReference type="AlphaFoldDB" id="A0A8S9GLV3"/>
<proteinExistence type="predicted"/>
<evidence type="ECO:0000313" key="1">
    <source>
        <dbReference type="EMBL" id="KAF2547225.1"/>
    </source>
</evidence>